<dbReference type="PANTHER" id="PTHR35525:SF3">
    <property type="entry name" value="BLL6575 PROTEIN"/>
    <property type="match status" value="1"/>
</dbReference>
<dbReference type="InterPro" id="IPR010852">
    <property type="entry name" value="ABATE"/>
</dbReference>
<reference evidence="2 3" key="1">
    <citation type="submission" date="2019-03" db="EMBL/GenBank/DDBJ databases">
        <title>Genomic Encyclopedia of Type Strains, Phase IV (KMG-IV): sequencing the most valuable type-strain genomes for metagenomic binning, comparative biology and taxonomic classification.</title>
        <authorList>
            <person name="Goeker M."/>
        </authorList>
    </citation>
    <scope>NUCLEOTIDE SEQUENCE [LARGE SCALE GENOMIC DNA]</scope>
    <source>
        <strain evidence="2 3">DSM 18401</strain>
    </source>
</reference>
<proteinExistence type="predicted"/>
<comment type="caution">
    <text evidence="2">The sequence shown here is derived from an EMBL/GenBank/DDBJ whole genome shotgun (WGS) entry which is preliminary data.</text>
</comment>
<dbReference type="InterPro" id="IPR021005">
    <property type="entry name" value="Znf_CGNR"/>
</dbReference>
<accession>A0A4V6NKW4</accession>
<keyword evidence="3" id="KW-1185">Reference proteome</keyword>
<dbReference type="Pfam" id="PF11706">
    <property type="entry name" value="zf-CGNR"/>
    <property type="match status" value="1"/>
</dbReference>
<dbReference type="AlphaFoldDB" id="A0A4V6NKW4"/>
<evidence type="ECO:0000313" key="2">
    <source>
        <dbReference type="EMBL" id="TCN30610.1"/>
    </source>
</evidence>
<dbReference type="Proteomes" id="UP000295351">
    <property type="component" value="Unassembled WGS sequence"/>
</dbReference>
<gene>
    <name evidence="2" type="ORF">EV665_1636</name>
</gene>
<evidence type="ECO:0000259" key="1">
    <source>
        <dbReference type="Pfam" id="PF11706"/>
    </source>
</evidence>
<dbReference type="EMBL" id="SLVX01000063">
    <property type="protein sequence ID" value="TCN30610.1"/>
    <property type="molecule type" value="Genomic_DNA"/>
</dbReference>
<dbReference type="SUPFAM" id="SSF160904">
    <property type="entry name" value="Jann2411-like"/>
    <property type="match status" value="1"/>
</dbReference>
<dbReference type="RefSeq" id="WP_345483513.1">
    <property type="nucleotide sequence ID" value="NZ_BAABEI010000012.1"/>
</dbReference>
<dbReference type="Gene3D" id="1.10.3300.10">
    <property type="entry name" value="Jann2411-like domain"/>
    <property type="match status" value="1"/>
</dbReference>
<dbReference type="InterPro" id="IPR023286">
    <property type="entry name" value="ABATE_dom_sf"/>
</dbReference>
<dbReference type="Pfam" id="PF07336">
    <property type="entry name" value="ABATE"/>
    <property type="match status" value="1"/>
</dbReference>
<protein>
    <submittedName>
        <fullName evidence="2">Putative RNA-binding Zn ribbon-like protein</fullName>
    </submittedName>
</protein>
<evidence type="ECO:0000313" key="3">
    <source>
        <dbReference type="Proteomes" id="UP000295351"/>
    </source>
</evidence>
<dbReference type="PANTHER" id="PTHR35525">
    <property type="entry name" value="BLL6575 PROTEIN"/>
    <property type="match status" value="1"/>
</dbReference>
<organism evidence="2 3">
    <name type="scientific">Shinella granuli</name>
    <dbReference type="NCBI Taxonomy" id="323621"/>
    <lineage>
        <taxon>Bacteria</taxon>
        <taxon>Pseudomonadati</taxon>
        <taxon>Pseudomonadota</taxon>
        <taxon>Alphaproteobacteria</taxon>
        <taxon>Hyphomicrobiales</taxon>
        <taxon>Rhizobiaceae</taxon>
        <taxon>Shinella</taxon>
    </lineage>
</organism>
<name>A0A4V6NKW4_SHIGR</name>
<sequence length="200" mass="21957">MLANADTMWTPGHFIGGHPALDLTNAVFTRDMPNDDNELLKSSRDVGNWLHFVGLATQAQATAICGIAAPAFMESVWELREASFSIFDALAAGKPPVPEALGLLFKQAAKGLSTGRLKLEETKAAPRIEHVANAEAVIAFLATVAIEAYFVLPRERLHACPRCGWLFLDTSRGGKRRWCSMQTCGNREKVARHKQQADRK</sequence>
<feature type="domain" description="Zinc finger CGNR" evidence="1">
    <location>
        <begin position="156"/>
        <end position="195"/>
    </location>
</feature>